<dbReference type="SUPFAM" id="SSF110296">
    <property type="entry name" value="Oligoxyloglucan reducing end-specific cellobiohydrolase"/>
    <property type="match status" value="2"/>
</dbReference>
<dbReference type="InterPro" id="IPR006581">
    <property type="entry name" value="VPS10"/>
</dbReference>
<sequence>MKIRGLKKNEKNTTDRPYFQKKQSRSWEKRMQQRKAMQEMKEREKKMIQEKKETQERKKELIKKKIQAKKEKERFEKMKEKMGNADLLNISKILSIFTLLLFGVLGAKNYHITVTSFKDSLFSFFHFDNSRVILGHDILNKVMWRSDNEGTSWSKIKTIPENGAKMLIRHPFSDKMAFVLGENKTHYYTENQGLTWKSFYTENPFAEDTEPLKFNSANPNYIIFIGSECIDSTRLDCRFAYYTKDAFNTNPTILKKHIHSCMFAKSSKEFSNCSDELVLCTYMESGARSSVQSFIIAVVKSHYNELEMYVSKDGNTWDKARFPYYHQKRVKENSYTIMESKSYSLQVDILTSEYPLYGGISFKSDITGLYFTPSLEHTNRNDLGYVDFEDIRFIDGAIFANVIENWQELKNNEHFDKKIQSKISYDNGNTWNFIKPPINSNCNIFEPKICSLHLHSITDRYKLNKLFYSYAPGILIGIGSVGSHLKPFNECNLYISEDAGRTWSLSLEGTHIYECSDHASIIAAVPNRKTRHFHYSLDRGRSWESIDLKFYIHPLALMIVPNSKTGKFLLIASEFNKNDVASSLNTISIDLGEIFTRQCILDKNDLEKSDLEKCCAMGRKQYFWRRKVDRKCFIKENYSELQVIEENCPCSNNDYECDYDFMKYNDKCLGQTPQKIPPDACKKPDDVFWASSGYRKIPGNTCDSKRGVIKDNKIEVSCNTDSHLDKIKITLTDFEGKIMNYYYLKKNDDSNDKNDTDETILILTNQLELHVSHDQGNQWSQILANENILFMYQNIYTSEQVYFFGTNKKAWVTKNRCLTIEKIQLPTYSHAGYIPEFHPDNKDWIIYTGCKENKIMQECETESYYSLDAGNSWNFLVSNSRSCSWIKTKNFNANKNLIYCEIYLSDSKKSSDNPVKLVYSTDFFNTYNVLFDYIADYARFEEFIILAKYDSKLKVLEPYISLDGLNFTTINFSSHYSGQLYTILDSSTKSIFLHITKDDYKGFKWGSILKSNSNGTNFVKSLDFVDRNDNGYIDFERFKGLEGIIISNVVINPDDVVKGSSKHIKSLISYNDGSEWSYLTPPKQDSNGDKYCSGKLEKCSLNFHGLIERIDLHGTFSSISIPGLDFAIGNVGEYLDNYLNSNTFMTVDGGVTWKEIQKGPYLWKFGDHGSIILLVRDRTYTDHFLFSLDMGNTWEKVYYPGKESILTYDITTVYSDTSRKFVLFSFRSDNGNKWTAIHIDFTMLTDRKCKLDEDSLDKSDFDTWSFKYPNSENSCLFGTIKTYFRKKSERHCFVGKNSIKHYISKNCTCQPQDYECDYNYERAPDGSCQLVEGLKPLDHLEECKKHNLLEYYKPTGYRRIPLTTCQGGKELDKDSTPIPCPSKEKELIKLGKGLHDRFLGQIRLGEDERPSGLVQYPIILMDKLIVLFSAIGTFTRYIINKIISLFSGHSYRFNTTNTFFRNNYSTLLSNSPELLYDDFES</sequence>
<dbReference type="OrthoDB" id="443634at2759"/>
<dbReference type="GO" id="GO:0005794">
    <property type="term" value="C:Golgi apparatus"/>
    <property type="evidence" value="ECO:0007669"/>
    <property type="project" value="TreeGrafter"/>
</dbReference>
<feature type="region of interest" description="Disordered" evidence="14">
    <location>
        <begin position="1"/>
        <end position="56"/>
    </location>
</feature>
<comment type="subcellular location">
    <subcellularLocation>
        <location evidence="2">Membrane</location>
    </subcellularLocation>
    <subcellularLocation>
        <location evidence="3">Nucleus</location>
        <location evidence="3">Nucleolus</location>
    </subcellularLocation>
</comment>
<dbReference type="Proteomes" id="UP000663699">
    <property type="component" value="Chromosome 2"/>
</dbReference>
<keyword evidence="8" id="KW-0677">Repeat</keyword>
<dbReference type="Pfam" id="PF03879">
    <property type="entry name" value="Cgr1"/>
    <property type="match status" value="1"/>
</dbReference>
<dbReference type="Gene3D" id="2.10.70.80">
    <property type="match status" value="2"/>
</dbReference>
<dbReference type="CDD" id="cd15482">
    <property type="entry name" value="Sialidase_non-viral"/>
    <property type="match status" value="1"/>
</dbReference>
<evidence type="ECO:0000256" key="10">
    <source>
        <dbReference type="ARBA" id="ARBA00023054"/>
    </source>
</evidence>
<dbReference type="SMART" id="SM00602">
    <property type="entry name" value="VPS10"/>
    <property type="match status" value="2"/>
</dbReference>
<dbReference type="GO" id="GO:0005829">
    <property type="term" value="C:cytosol"/>
    <property type="evidence" value="ECO:0007669"/>
    <property type="project" value="GOC"/>
</dbReference>
<protein>
    <recommendedName>
        <fullName evidence="15">VPS10 domain-containing protein</fullName>
    </recommendedName>
</protein>
<dbReference type="Gene3D" id="3.30.60.270">
    <property type="match status" value="2"/>
</dbReference>
<keyword evidence="11" id="KW-0472">Membrane</keyword>
<evidence type="ECO:0000256" key="8">
    <source>
        <dbReference type="ARBA" id="ARBA00022737"/>
    </source>
</evidence>
<dbReference type="PANTHER" id="PTHR12106:SF27">
    <property type="entry name" value="SORTILIN-RELATED RECEPTOR"/>
    <property type="match status" value="1"/>
</dbReference>
<accession>A0A899FYM3</accession>
<evidence type="ECO:0000256" key="6">
    <source>
        <dbReference type="ARBA" id="ARBA00022552"/>
    </source>
</evidence>
<evidence type="ECO:0000256" key="9">
    <source>
        <dbReference type="ARBA" id="ARBA00022989"/>
    </source>
</evidence>
<dbReference type="GO" id="GO:0005730">
    <property type="term" value="C:nucleolus"/>
    <property type="evidence" value="ECO:0007669"/>
    <property type="project" value="UniProtKB-SubCell"/>
</dbReference>
<dbReference type="GO" id="GO:0006896">
    <property type="term" value="P:Golgi to vacuole transport"/>
    <property type="evidence" value="ECO:0007669"/>
    <property type="project" value="TreeGrafter"/>
</dbReference>
<dbReference type="PANTHER" id="PTHR12106">
    <property type="entry name" value="SORTILIN RELATED"/>
    <property type="match status" value="1"/>
</dbReference>
<comment type="function">
    <text evidence="1">Involved in nucleolar integrity and required for processing of the pre-rRNA for the 60S ribosome subunit.</text>
</comment>
<evidence type="ECO:0000256" key="2">
    <source>
        <dbReference type="ARBA" id="ARBA00004370"/>
    </source>
</evidence>
<keyword evidence="5" id="KW-0690">Ribosome biogenesis</keyword>
<keyword evidence="6" id="KW-0698">rRNA processing</keyword>
<dbReference type="FunFam" id="3.30.60.270:FF:000005">
    <property type="entry name" value="Sortilin"/>
    <property type="match status" value="1"/>
</dbReference>
<gene>
    <name evidence="16" type="ORF">MERGE_001680</name>
</gene>
<feature type="compositionally biased region" description="Basic and acidic residues" evidence="14">
    <location>
        <begin position="25"/>
        <end position="56"/>
    </location>
</feature>
<keyword evidence="17" id="KW-1185">Reference proteome</keyword>
<keyword evidence="9" id="KW-1133">Transmembrane helix</keyword>
<keyword evidence="13" id="KW-0539">Nucleus</keyword>
<name>A0A899FYM3_9ASCO</name>
<dbReference type="GO" id="GO:0006623">
    <property type="term" value="P:protein targeting to vacuole"/>
    <property type="evidence" value="ECO:0007669"/>
    <property type="project" value="TreeGrafter"/>
</dbReference>
<dbReference type="GO" id="GO:0006364">
    <property type="term" value="P:rRNA processing"/>
    <property type="evidence" value="ECO:0007669"/>
    <property type="project" value="UniProtKB-KW"/>
</dbReference>
<evidence type="ECO:0000256" key="3">
    <source>
        <dbReference type="ARBA" id="ARBA00004604"/>
    </source>
</evidence>
<evidence type="ECO:0000256" key="13">
    <source>
        <dbReference type="ARBA" id="ARBA00023242"/>
    </source>
</evidence>
<evidence type="ECO:0000256" key="11">
    <source>
        <dbReference type="ARBA" id="ARBA00023136"/>
    </source>
</evidence>
<dbReference type="EMBL" id="CP054533">
    <property type="protein sequence ID" value="QSL64379.1"/>
    <property type="molecule type" value="Genomic_DNA"/>
</dbReference>
<reference evidence="16" key="1">
    <citation type="submission" date="2020-06" db="EMBL/GenBank/DDBJ databases">
        <title>Genomes of multiple members of Pneumocystis genus reveal paths to human pathogen Pneumocystis jirovecii.</title>
        <authorList>
            <person name="Cisse O.H."/>
            <person name="Ma L."/>
            <person name="Dekker J."/>
            <person name="Khil P."/>
            <person name="Jo J."/>
            <person name="Brenchley J."/>
            <person name="Blair R."/>
            <person name="Pahar B."/>
            <person name="Chabe M."/>
            <person name="Van Rompay K.A."/>
            <person name="Keesler R."/>
            <person name="Sukura A."/>
            <person name="Hirsch V."/>
            <person name="Kutty G."/>
            <person name="Liu Y."/>
            <person name="Peng L."/>
            <person name="Chen J."/>
            <person name="Song J."/>
            <person name="Weissenbacher-Lang C."/>
            <person name="Xu J."/>
            <person name="Upham N.S."/>
            <person name="Stajich J.E."/>
            <person name="Cuomo C.A."/>
            <person name="Cushion M.T."/>
            <person name="Kovacs J.A."/>
        </authorList>
    </citation>
    <scope>NUCLEOTIDE SEQUENCE</scope>
    <source>
        <strain evidence="16">2A</strain>
    </source>
</reference>
<evidence type="ECO:0000313" key="17">
    <source>
        <dbReference type="Proteomes" id="UP000663699"/>
    </source>
</evidence>
<dbReference type="InterPro" id="IPR031777">
    <property type="entry name" value="Sortilin_C"/>
</dbReference>
<organism evidence="16 17">
    <name type="scientific">Pneumocystis wakefieldiae</name>
    <dbReference type="NCBI Taxonomy" id="38082"/>
    <lineage>
        <taxon>Eukaryota</taxon>
        <taxon>Fungi</taxon>
        <taxon>Dikarya</taxon>
        <taxon>Ascomycota</taxon>
        <taxon>Taphrinomycotina</taxon>
        <taxon>Pneumocystomycetes</taxon>
        <taxon>Pneumocystaceae</taxon>
        <taxon>Pneumocystis</taxon>
    </lineage>
</organism>
<evidence type="ECO:0000256" key="12">
    <source>
        <dbReference type="ARBA" id="ARBA00023180"/>
    </source>
</evidence>
<comment type="similarity">
    <text evidence="4">Belongs to the CGR1 family.</text>
</comment>
<dbReference type="Pfam" id="PF15902">
    <property type="entry name" value="Sortilin-Vps10"/>
    <property type="match status" value="3"/>
</dbReference>
<keyword evidence="12" id="KW-0325">Glycoprotein</keyword>
<evidence type="ECO:0000256" key="4">
    <source>
        <dbReference type="ARBA" id="ARBA00007869"/>
    </source>
</evidence>
<feature type="domain" description="VPS10" evidence="15">
    <location>
        <begin position="758"/>
        <end position="1385"/>
    </location>
</feature>
<keyword evidence="10" id="KW-0175">Coiled coil</keyword>
<evidence type="ECO:0000256" key="1">
    <source>
        <dbReference type="ARBA" id="ARBA00004090"/>
    </source>
</evidence>
<evidence type="ECO:0000256" key="5">
    <source>
        <dbReference type="ARBA" id="ARBA00022517"/>
    </source>
</evidence>
<dbReference type="InterPro" id="IPR031778">
    <property type="entry name" value="Sortilin_N"/>
</dbReference>
<evidence type="ECO:0000313" key="16">
    <source>
        <dbReference type="EMBL" id="QSL64379.1"/>
    </source>
</evidence>
<proteinExistence type="inferred from homology"/>
<evidence type="ECO:0000256" key="14">
    <source>
        <dbReference type="SAM" id="MobiDB-lite"/>
    </source>
</evidence>
<keyword evidence="7" id="KW-0812">Transmembrane</keyword>
<dbReference type="InterPro" id="IPR005579">
    <property type="entry name" value="Cgr1-like"/>
</dbReference>
<evidence type="ECO:0000256" key="7">
    <source>
        <dbReference type="ARBA" id="ARBA00022692"/>
    </source>
</evidence>
<dbReference type="GO" id="GO:0016020">
    <property type="term" value="C:membrane"/>
    <property type="evidence" value="ECO:0007669"/>
    <property type="project" value="UniProtKB-SubCell"/>
</dbReference>
<dbReference type="InterPro" id="IPR050310">
    <property type="entry name" value="VPS10-sortilin"/>
</dbReference>
<dbReference type="Pfam" id="PF15901">
    <property type="entry name" value="Sortilin_C"/>
    <property type="match status" value="2"/>
</dbReference>
<feature type="domain" description="VPS10" evidence="15">
    <location>
        <begin position="135"/>
        <end position="723"/>
    </location>
</feature>
<dbReference type="GO" id="GO:0006895">
    <property type="term" value="P:Golgi to endosome transport"/>
    <property type="evidence" value="ECO:0007669"/>
    <property type="project" value="TreeGrafter"/>
</dbReference>
<evidence type="ECO:0000259" key="15">
    <source>
        <dbReference type="SMART" id="SM00602"/>
    </source>
</evidence>